<evidence type="ECO:0000256" key="11">
    <source>
        <dbReference type="SAM" id="Phobius"/>
    </source>
</evidence>
<dbReference type="PANTHER" id="PTHR47529">
    <property type="entry name" value="PEPTIDYL-PROLYL CIS-TRANS ISOMERASE D"/>
    <property type="match status" value="1"/>
</dbReference>
<dbReference type="RefSeq" id="WP_149306861.1">
    <property type="nucleotide sequence ID" value="NZ_SRSD01000003.1"/>
</dbReference>
<comment type="subcellular location">
    <subcellularLocation>
        <location evidence="1">Cell inner membrane</location>
        <topology evidence="1">Single-pass type II membrane protein</topology>
        <orientation evidence="1">Periplasmic side</orientation>
    </subcellularLocation>
</comment>
<dbReference type="SUPFAM" id="SSF109998">
    <property type="entry name" value="Triger factor/SurA peptide-binding domain-like"/>
    <property type="match status" value="1"/>
</dbReference>
<dbReference type="Gene3D" id="1.10.4030.10">
    <property type="entry name" value="Porin chaperone SurA, peptide-binding domain"/>
    <property type="match status" value="1"/>
</dbReference>
<dbReference type="Proteomes" id="UP000324298">
    <property type="component" value="Unassembled WGS sequence"/>
</dbReference>
<keyword evidence="3" id="KW-0997">Cell inner membrane</keyword>
<keyword evidence="2" id="KW-1003">Cell membrane</keyword>
<dbReference type="InterPro" id="IPR046357">
    <property type="entry name" value="PPIase_dom_sf"/>
</dbReference>
<evidence type="ECO:0000313" key="13">
    <source>
        <dbReference type="EMBL" id="KAA0893546.1"/>
    </source>
</evidence>
<keyword evidence="6 11" id="KW-0472">Membrane</keyword>
<evidence type="ECO:0000256" key="5">
    <source>
        <dbReference type="ARBA" id="ARBA00022989"/>
    </source>
</evidence>
<dbReference type="Gene3D" id="3.10.50.40">
    <property type="match status" value="1"/>
</dbReference>
<evidence type="ECO:0000256" key="10">
    <source>
        <dbReference type="ARBA" id="ARBA00042775"/>
    </source>
</evidence>
<evidence type="ECO:0000256" key="2">
    <source>
        <dbReference type="ARBA" id="ARBA00022475"/>
    </source>
</evidence>
<dbReference type="GO" id="GO:0005886">
    <property type="term" value="C:plasma membrane"/>
    <property type="evidence" value="ECO:0007669"/>
    <property type="project" value="UniProtKB-SubCell"/>
</dbReference>
<dbReference type="EMBL" id="SRSD01000003">
    <property type="protein sequence ID" value="KAA0893546.1"/>
    <property type="molecule type" value="Genomic_DNA"/>
</dbReference>
<comment type="caution">
    <text evidence="13">The sequence shown here is derived from an EMBL/GenBank/DDBJ whole genome shotgun (WGS) entry which is preliminary data.</text>
</comment>
<keyword evidence="14" id="KW-1185">Reference proteome</keyword>
<evidence type="ECO:0000256" key="9">
    <source>
        <dbReference type="ARBA" id="ARBA00040743"/>
    </source>
</evidence>
<dbReference type="InterPro" id="IPR027304">
    <property type="entry name" value="Trigger_fact/SurA_dom_sf"/>
</dbReference>
<dbReference type="GO" id="GO:0003755">
    <property type="term" value="F:peptidyl-prolyl cis-trans isomerase activity"/>
    <property type="evidence" value="ECO:0007669"/>
    <property type="project" value="InterPro"/>
</dbReference>
<comment type="similarity">
    <text evidence="8">Belongs to the PpiD chaperone family.</text>
</comment>
<dbReference type="Pfam" id="PF13145">
    <property type="entry name" value="Rotamase_2"/>
    <property type="match status" value="1"/>
</dbReference>
<protein>
    <recommendedName>
        <fullName evidence="9">Periplasmic chaperone PpiD</fullName>
    </recommendedName>
    <alternativeName>
        <fullName evidence="10">Periplasmic folding chaperone</fullName>
    </alternativeName>
</protein>
<keyword evidence="13" id="KW-0413">Isomerase</keyword>
<dbReference type="InterPro" id="IPR052029">
    <property type="entry name" value="PpiD_chaperone"/>
</dbReference>
<sequence length="528" mass="58710">MLDFIRKKKESFIIKIVFVVIVLSFIGTMFLVWGKGSEGVSGRGGYAAKVNGTKIPLEEYQNAYQRIRTIYQQIYGQSITPDMEKALGLKKVALDSLIDNFLIAKEAKSMGIKVSKEEVANSIEAVPTFQKDGKFNFDLYQQLLRSNRLTPKDFEEGQKQDLLLSKTRQAIKDKATVSDDEALAQYKKENDKIELEYVSYAPNEVISEVKPTDAELNDYLQRNQNEFKTPEKTALSYILLDPAAQAAKLTVSEEEIQTFYQKNIDRWQGKDGILPLKEVKEKVKADALRQKATKQAFELAADTLYKHTKSNDLKQIAGQLNLKVQETPLFDANAPAAALAGETAVIKKAFELKVGELGGPIETPKGIYIIKARERKASVVPPLSEIRATIEVKVKAAKAVELAKKKAADAARQLAAKGALKAQTTGTFGFSDKGNIPVIGNAPDLMEAAFKLTAAAPVTNEPFKVGNRWYAARLKQRIEAPKADFDKTKQQLKLKMLPKKQEEALAAWVKGLRNKAKIEINQTLIAEK</sequence>
<organism evidence="13 14">
    <name type="scientific">Oryzomonas rubra</name>
    <dbReference type="NCBI Taxonomy" id="2509454"/>
    <lineage>
        <taxon>Bacteria</taxon>
        <taxon>Pseudomonadati</taxon>
        <taxon>Thermodesulfobacteriota</taxon>
        <taxon>Desulfuromonadia</taxon>
        <taxon>Geobacterales</taxon>
        <taxon>Geobacteraceae</taxon>
        <taxon>Oryzomonas</taxon>
    </lineage>
</organism>
<keyword evidence="4 11" id="KW-0812">Transmembrane</keyword>
<gene>
    <name evidence="13" type="ORF">ET418_06985</name>
</gene>
<reference evidence="13 14" key="1">
    <citation type="submission" date="2019-04" db="EMBL/GenBank/DDBJ databases">
        <title>Geobacter ruber sp. nov., ferric-reducing bacteria isolated from paddy soil.</title>
        <authorList>
            <person name="Xu Z."/>
            <person name="Masuda Y."/>
            <person name="Itoh H."/>
            <person name="Senoo K."/>
        </authorList>
    </citation>
    <scope>NUCLEOTIDE SEQUENCE [LARGE SCALE GENOMIC DNA]</scope>
    <source>
        <strain evidence="13 14">Red88</strain>
    </source>
</reference>
<dbReference type="PANTHER" id="PTHR47529:SF1">
    <property type="entry name" value="PERIPLASMIC CHAPERONE PPID"/>
    <property type="match status" value="1"/>
</dbReference>
<dbReference type="InterPro" id="IPR000297">
    <property type="entry name" value="PPIase_PpiC"/>
</dbReference>
<evidence type="ECO:0000256" key="8">
    <source>
        <dbReference type="ARBA" id="ARBA00038408"/>
    </source>
</evidence>
<name>A0A5A9XKE3_9BACT</name>
<dbReference type="Pfam" id="PF13624">
    <property type="entry name" value="SurA_N_3"/>
    <property type="match status" value="1"/>
</dbReference>
<dbReference type="AlphaFoldDB" id="A0A5A9XKE3"/>
<evidence type="ECO:0000313" key="14">
    <source>
        <dbReference type="Proteomes" id="UP000324298"/>
    </source>
</evidence>
<keyword evidence="7" id="KW-0143">Chaperone</keyword>
<evidence type="ECO:0000256" key="3">
    <source>
        <dbReference type="ARBA" id="ARBA00022519"/>
    </source>
</evidence>
<feature type="domain" description="PpiC" evidence="12">
    <location>
        <begin position="251"/>
        <end position="387"/>
    </location>
</feature>
<evidence type="ECO:0000256" key="1">
    <source>
        <dbReference type="ARBA" id="ARBA00004382"/>
    </source>
</evidence>
<evidence type="ECO:0000259" key="12">
    <source>
        <dbReference type="Pfam" id="PF13145"/>
    </source>
</evidence>
<evidence type="ECO:0000256" key="4">
    <source>
        <dbReference type="ARBA" id="ARBA00022692"/>
    </source>
</evidence>
<keyword evidence="5 11" id="KW-1133">Transmembrane helix</keyword>
<accession>A0A5A9XKE3</accession>
<proteinExistence type="inferred from homology"/>
<dbReference type="OrthoDB" id="9812372at2"/>
<evidence type="ECO:0000256" key="7">
    <source>
        <dbReference type="ARBA" id="ARBA00023186"/>
    </source>
</evidence>
<evidence type="ECO:0000256" key="6">
    <source>
        <dbReference type="ARBA" id="ARBA00023136"/>
    </source>
</evidence>
<feature type="transmembrane region" description="Helical" evidence="11">
    <location>
        <begin position="12"/>
        <end position="33"/>
    </location>
</feature>